<comment type="similarity">
    <text evidence="1">Belongs to the asp23 family.</text>
</comment>
<organism evidence="2 3">
    <name type="scientific">Amycolatopsis acidiphila</name>
    <dbReference type="NCBI Taxonomy" id="715473"/>
    <lineage>
        <taxon>Bacteria</taxon>
        <taxon>Bacillati</taxon>
        <taxon>Actinomycetota</taxon>
        <taxon>Actinomycetes</taxon>
        <taxon>Pseudonocardiales</taxon>
        <taxon>Pseudonocardiaceae</taxon>
        <taxon>Amycolatopsis</taxon>
    </lineage>
</organism>
<dbReference type="Proteomes" id="UP000318578">
    <property type="component" value="Unassembled WGS sequence"/>
</dbReference>
<protein>
    <submittedName>
        <fullName evidence="2">Asp23/Gls24 family envelope stress response protein</fullName>
    </submittedName>
</protein>
<evidence type="ECO:0000256" key="1">
    <source>
        <dbReference type="ARBA" id="ARBA00005721"/>
    </source>
</evidence>
<evidence type="ECO:0000313" key="2">
    <source>
        <dbReference type="EMBL" id="TVT21382.1"/>
    </source>
</evidence>
<sequence length="121" mass="12489">MGIEWVVEEPVVAAVAADAARRTPGVARLEAGVGGLVRAWGRAKWQQVKGITPAPAEGVLVELGGDAVRVRLSIATSGDAQAAAVARAVQHAVYRAVTRDTGLAVDEVSVTVLDIEPVATR</sequence>
<name>A0A558AAV4_9PSEU</name>
<dbReference type="EMBL" id="VJZA01000027">
    <property type="protein sequence ID" value="TVT21382.1"/>
    <property type="molecule type" value="Genomic_DNA"/>
</dbReference>
<reference evidence="2 3" key="1">
    <citation type="submission" date="2019-07" db="EMBL/GenBank/DDBJ databases">
        <title>New species of Amycolatopsis and Streptomyces.</title>
        <authorList>
            <person name="Duangmal K."/>
            <person name="Teo W.F.A."/>
            <person name="Lipun K."/>
        </authorList>
    </citation>
    <scope>NUCLEOTIDE SEQUENCE [LARGE SCALE GENOMIC DNA]</scope>
    <source>
        <strain evidence="2 3">JCM 30562</strain>
    </source>
</reference>
<dbReference type="Pfam" id="PF03780">
    <property type="entry name" value="Asp23"/>
    <property type="match status" value="1"/>
</dbReference>
<dbReference type="OrthoDB" id="4570226at2"/>
<gene>
    <name evidence="2" type="ORF">FNH06_17505</name>
</gene>
<evidence type="ECO:0000313" key="3">
    <source>
        <dbReference type="Proteomes" id="UP000318578"/>
    </source>
</evidence>
<proteinExistence type="inferred from homology"/>
<accession>A0A558AAV4</accession>
<comment type="caution">
    <text evidence="2">The sequence shown here is derived from an EMBL/GenBank/DDBJ whole genome shotgun (WGS) entry which is preliminary data.</text>
</comment>
<keyword evidence="3" id="KW-1185">Reference proteome</keyword>
<dbReference type="AlphaFoldDB" id="A0A558AAV4"/>
<dbReference type="InterPro" id="IPR005531">
    <property type="entry name" value="Asp23"/>
</dbReference>